<reference evidence="2" key="1">
    <citation type="submission" date="2021-06" db="EMBL/GenBank/DDBJ databases">
        <authorList>
            <person name="Hodson N. C."/>
            <person name="Mongue J. A."/>
            <person name="Jaron S. K."/>
        </authorList>
    </citation>
    <scope>NUCLEOTIDE SEQUENCE</scope>
</reference>
<name>A0A8J2KIA5_9HEXA</name>
<dbReference type="AlphaFoldDB" id="A0A8J2KIA5"/>
<evidence type="ECO:0000313" key="2">
    <source>
        <dbReference type="EMBL" id="CAG7785417.1"/>
    </source>
</evidence>
<dbReference type="EMBL" id="CAJVCH010296198">
    <property type="protein sequence ID" value="CAG7785417.1"/>
    <property type="molecule type" value="Genomic_DNA"/>
</dbReference>
<evidence type="ECO:0000313" key="3">
    <source>
        <dbReference type="Proteomes" id="UP000708208"/>
    </source>
</evidence>
<comment type="caution">
    <text evidence="2">The sequence shown here is derived from an EMBL/GenBank/DDBJ whole genome shotgun (WGS) entry which is preliminary data.</text>
</comment>
<feature type="compositionally biased region" description="Basic and acidic residues" evidence="1">
    <location>
        <begin position="185"/>
        <end position="208"/>
    </location>
</feature>
<dbReference type="Proteomes" id="UP000708208">
    <property type="component" value="Unassembled WGS sequence"/>
</dbReference>
<gene>
    <name evidence="2" type="ORF">AFUS01_LOCUS24042</name>
</gene>
<organism evidence="2 3">
    <name type="scientific">Allacma fusca</name>
    <dbReference type="NCBI Taxonomy" id="39272"/>
    <lineage>
        <taxon>Eukaryota</taxon>
        <taxon>Metazoa</taxon>
        <taxon>Ecdysozoa</taxon>
        <taxon>Arthropoda</taxon>
        <taxon>Hexapoda</taxon>
        <taxon>Collembola</taxon>
        <taxon>Symphypleona</taxon>
        <taxon>Sminthuridae</taxon>
        <taxon>Allacma</taxon>
    </lineage>
</organism>
<accession>A0A8J2KIA5</accession>
<feature type="compositionally biased region" description="Acidic residues" evidence="1">
    <location>
        <begin position="209"/>
        <end position="219"/>
    </location>
</feature>
<proteinExistence type="predicted"/>
<sequence length="267" mass="30497">MLSLFLEDRVILGRQRICRNFKSGSSWREIEMTTQRSGVGIGVSLDKLTQRLGGSQFRQDATSLMNEIASSEKSYEVNFDEDISTLEQTNRFSRKRKFDMSLSSEDMSELTRNPTFGIDMTLDEVARLSRAKLDINMSLDEISRMSRASKHDVGISLDEIVASGSHEVDCTSLSLAEVIQRRKIEGPRKRRDSDRCKKSKWDRYNKSDTEEEEEEEVEDTTFIPGHLSSDSSDEEPISLPMHAGHDDEDRKEIVSDDAFCNESEGWF</sequence>
<feature type="compositionally biased region" description="Basic and acidic residues" evidence="1">
    <location>
        <begin position="243"/>
        <end position="254"/>
    </location>
</feature>
<feature type="region of interest" description="Disordered" evidence="1">
    <location>
        <begin position="185"/>
        <end position="255"/>
    </location>
</feature>
<keyword evidence="3" id="KW-1185">Reference proteome</keyword>
<evidence type="ECO:0000256" key="1">
    <source>
        <dbReference type="SAM" id="MobiDB-lite"/>
    </source>
</evidence>
<protein>
    <submittedName>
        <fullName evidence="2">Uncharacterized protein</fullName>
    </submittedName>
</protein>